<dbReference type="AlphaFoldDB" id="A0A0M6WKB3"/>
<dbReference type="EMBL" id="CVRR01000014">
    <property type="protein sequence ID" value="CRL36902.1"/>
    <property type="molecule type" value="Genomic_DNA"/>
</dbReference>
<dbReference type="Proteomes" id="UP000049979">
    <property type="component" value="Unassembled WGS sequence"/>
</dbReference>
<keyword evidence="2" id="KW-1185">Reference proteome</keyword>
<evidence type="ECO:0000313" key="1">
    <source>
        <dbReference type="EMBL" id="CRL36902.1"/>
    </source>
</evidence>
<dbReference type="RefSeq" id="WP_055067615.1">
    <property type="nucleotide sequence ID" value="NZ_CP173697.1"/>
</dbReference>
<evidence type="ECO:0000313" key="2">
    <source>
        <dbReference type="Proteomes" id="UP000049979"/>
    </source>
</evidence>
<dbReference type="SUPFAM" id="SSF102588">
    <property type="entry name" value="LmbE-like"/>
    <property type="match status" value="1"/>
</dbReference>
<dbReference type="Pfam" id="PF02585">
    <property type="entry name" value="PIG-L"/>
    <property type="match status" value="1"/>
</dbReference>
<dbReference type="PANTHER" id="PTHR12993:SF11">
    <property type="entry name" value="N-ACETYLGLUCOSAMINYL-PHOSPHATIDYLINOSITOL DE-N-ACETYLASE"/>
    <property type="match status" value="1"/>
</dbReference>
<name>A0A0M6WKB3_9FIRM</name>
<accession>A0A0M6WKB3</accession>
<dbReference type="PANTHER" id="PTHR12993">
    <property type="entry name" value="N-ACETYLGLUCOSAMINYL-PHOSPHATIDYLINOSITOL DE-N-ACETYLASE-RELATED"/>
    <property type="match status" value="1"/>
</dbReference>
<evidence type="ECO:0008006" key="3">
    <source>
        <dbReference type="Google" id="ProtNLM"/>
    </source>
</evidence>
<dbReference type="InterPro" id="IPR003737">
    <property type="entry name" value="GlcNAc_PI_deacetylase-related"/>
</dbReference>
<dbReference type="Gene3D" id="3.40.50.10320">
    <property type="entry name" value="LmbE-like"/>
    <property type="match status" value="1"/>
</dbReference>
<organism evidence="1 2">
    <name type="scientific">Roseburia faecis</name>
    <dbReference type="NCBI Taxonomy" id="301302"/>
    <lineage>
        <taxon>Bacteria</taxon>
        <taxon>Bacillati</taxon>
        <taxon>Bacillota</taxon>
        <taxon>Clostridia</taxon>
        <taxon>Lachnospirales</taxon>
        <taxon>Lachnospiraceae</taxon>
        <taxon>Roseburia</taxon>
    </lineage>
</organism>
<sequence>MKVMVVSPHPDDETLGAGGTLLRLKKEGHQIYWLNITDAKEKDGWSASFIKQRKEQIQRVCDFFEFDDAFNLKFPPAKLEMLEKSILIQKIGSCFQTVEPEWIILPDPNDAHSDHKITYESCISCSKIFRYPYIHRITTMEILSETDFGRIDNPFVPNYFVNISDYMKSKIQALEIYDTELGEHPFPRSVDSVKALGTLRGACAGVKYAEAFRIIKWIE</sequence>
<proteinExistence type="predicted"/>
<dbReference type="InterPro" id="IPR024078">
    <property type="entry name" value="LmbE-like_dom_sf"/>
</dbReference>
<dbReference type="OrthoDB" id="9815144at2"/>
<protein>
    <recommendedName>
        <fullName evidence="3">PIG-L family deacetylase</fullName>
    </recommendedName>
</protein>
<gene>
    <name evidence="1" type="ORF">M72_27371</name>
</gene>
<dbReference type="GO" id="GO:0016811">
    <property type="term" value="F:hydrolase activity, acting on carbon-nitrogen (but not peptide) bonds, in linear amides"/>
    <property type="evidence" value="ECO:0007669"/>
    <property type="project" value="TreeGrafter"/>
</dbReference>
<reference evidence="2" key="1">
    <citation type="submission" date="2015-05" db="EMBL/GenBank/DDBJ databases">
        <authorList>
            <consortium name="Pathogen Informatics"/>
        </authorList>
    </citation>
    <scope>NUCLEOTIDE SEQUENCE [LARGE SCALE GENOMIC DNA]</scope>
    <source>
        <strain evidence="2">M72</strain>
    </source>
</reference>